<dbReference type="AlphaFoldDB" id="A0A378UJY1"/>
<gene>
    <name evidence="2" type="ORF">NCTC10295_01762</name>
</gene>
<reference evidence="2 3" key="1">
    <citation type="submission" date="2018-06" db="EMBL/GenBank/DDBJ databases">
        <authorList>
            <consortium name="Pathogen Informatics"/>
            <person name="Doyle S."/>
        </authorList>
    </citation>
    <scope>NUCLEOTIDE SEQUENCE [LARGE SCALE GENOMIC DNA]</scope>
    <source>
        <strain evidence="2 3">NCTC10295</strain>
    </source>
</reference>
<dbReference type="GO" id="GO:0016740">
    <property type="term" value="F:transferase activity"/>
    <property type="evidence" value="ECO:0007669"/>
    <property type="project" value="UniProtKB-KW"/>
</dbReference>
<evidence type="ECO:0000259" key="1">
    <source>
        <dbReference type="Pfam" id="PF12697"/>
    </source>
</evidence>
<proteinExistence type="predicted"/>
<keyword evidence="2" id="KW-0808">Transferase</keyword>
<dbReference type="Pfam" id="PF12697">
    <property type="entry name" value="Abhydrolase_6"/>
    <property type="match status" value="1"/>
</dbReference>
<dbReference type="RefSeq" id="WP_066079256.1">
    <property type="nucleotide sequence ID" value="NZ_CP181246.1"/>
</dbReference>
<dbReference type="PANTHER" id="PTHR43798:SF29">
    <property type="entry name" value="AB HYDROLASE-1 DOMAIN-CONTAINING PROTEIN"/>
    <property type="match status" value="1"/>
</dbReference>
<organism evidence="2 3">
    <name type="scientific">Bergeriella denitrificans</name>
    <name type="common">Neisseria denitrificans</name>
    <dbReference type="NCBI Taxonomy" id="494"/>
    <lineage>
        <taxon>Bacteria</taxon>
        <taxon>Pseudomonadati</taxon>
        <taxon>Pseudomonadota</taxon>
        <taxon>Betaproteobacteria</taxon>
        <taxon>Neisseriales</taxon>
        <taxon>Neisseriaceae</taxon>
        <taxon>Bergeriella</taxon>
    </lineage>
</organism>
<dbReference type="Gene3D" id="3.40.50.1820">
    <property type="entry name" value="alpha/beta hydrolase"/>
    <property type="match status" value="1"/>
</dbReference>
<dbReference type="InterPro" id="IPR050266">
    <property type="entry name" value="AB_hydrolase_sf"/>
</dbReference>
<evidence type="ECO:0000313" key="3">
    <source>
        <dbReference type="Proteomes" id="UP000254651"/>
    </source>
</evidence>
<dbReference type="Proteomes" id="UP000254651">
    <property type="component" value="Unassembled WGS sequence"/>
</dbReference>
<sequence length="243" mass="27080">MKPKIYLLCGLLCDATVWQHQAAALAPYFDVETFSFRGFDDLTAMAEHVLAQDSVPFVLAGHSMGARAALEICRLAPQRVEKLILFDTGVHPLKKGETEKRADLVQAAKQYGMPHLIAHWLLPMLAGHHHRQPEIVEPLSEMVLRHTHDDFAKQIRALLNRPDAAAVLRAIRCPLLLGTGELDTWSPVEQHQEMQQIAPHAKLSVFPSAGHMAPFETPHVVNRTLLEWLLPQAVSISTLQTNA</sequence>
<dbReference type="PANTHER" id="PTHR43798">
    <property type="entry name" value="MONOACYLGLYCEROL LIPASE"/>
    <property type="match status" value="1"/>
</dbReference>
<feature type="domain" description="AB hydrolase-1" evidence="1">
    <location>
        <begin position="7"/>
        <end position="223"/>
    </location>
</feature>
<dbReference type="SUPFAM" id="SSF53474">
    <property type="entry name" value="alpha/beta-Hydrolases"/>
    <property type="match status" value="1"/>
</dbReference>
<dbReference type="EMBL" id="UGQS01000002">
    <property type="protein sequence ID" value="STZ76969.1"/>
    <property type="molecule type" value="Genomic_DNA"/>
</dbReference>
<dbReference type="InterPro" id="IPR000073">
    <property type="entry name" value="AB_hydrolase_1"/>
</dbReference>
<name>A0A378UJY1_BERDE</name>
<protein>
    <submittedName>
        <fullName evidence="2">Acetoin dehydrogenase E2 subunit dihydrolipoyllysine-residue acetyltransferase</fullName>
    </submittedName>
</protein>
<accession>A0A378UJY1</accession>
<dbReference type="InterPro" id="IPR029058">
    <property type="entry name" value="AB_hydrolase_fold"/>
</dbReference>
<evidence type="ECO:0000313" key="2">
    <source>
        <dbReference type="EMBL" id="STZ76969.1"/>
    </source>
</evidence>
<keyword evidence="3" id="KW-1185">Reference proteome</keyword>